<evidence type="ECO:0000313" key="2">
    <source>
        <dbReference type="Proteomes" id="UP000789860"/>
    </source>
</evidence>
<sequence>MKETAKHFEIKPKQVYEWHNKKKELLNVAPCTTVAQHLLVALAEKQSKFFSLILFKCNQYNYSVRYIAKTVSIRTTRHEKACFTVILRCLADGTKLLPTKYNLLGNPQSLLVLDAFRGHLVDSVKHWFNEKNTDLVVISRRITIEMNGSEDDLVFDYELLDEENASNENTKEVLTFDNINRDKYEEVEVNNGTSHRRKI</sequence>
<keyword evidence="2" id="KW-1185">Reference proteome</keyword>
<reference evidence="1" key="1">
    <citation type="submission" date="2021-06" db="EMBL/GenBank/DDBJ databases">
        <authorList>
            <person name="Kallberg Y."/>
            <person name="Tangrot J."/>
            <person name="Rosling A."/>
        </authorList>
    </citation>
    <scope>NUCLEOTIDE SEQUENCE</scope>
    <source>
        <strain evidence="1">AU212A</strain>
    </source>
</reference>
<comment type="caution">
    <text evidence="1">The sequence shown here is derived from an EMBL/GenBank/DDBJ whole genome shotgun (WGS) entry which is preliminary data.</text>
</comment>
<evidence type="ECO:0000313" key="1">
    <source>
        <dbReference type="EMBL" id="CAG8435399.1"/>
    </source>
</evidence>
<protein>
    <submittedName>
        <fullName evidence="1">7889_t:CDS:1</fullName>
    </submittedName>
</protein>
<accession>A0ACA9JUB1</accession>
<dbReference type="Proteomes" id="UP000789860">
    <property type="component" value="Unassembled WGS sequence"/>
</dbReference>
<gene>
    <name evidence="1" type="ORF">SCALOS_LOCUS185</name>
</gene>
<name>A0ACA9JUB1_9GLOM</name>
<dbReference type="EMBL" id="CAJVPM010000070">
    <property type="protein sequence ID" value="CAG8435399.1"/>
    <property type="molecule type" value="Genomic_DNA"/>
</dbReference>
<organism evidence="1 2">
    <name type="scientific">Scutellospora calospora</name>
    <dbReference type="NCBI Taxonomy" id="85575"/>
    <lineage>
        <taxon>Eukaryota</taxon>
        <taxon>Fungi</taxon>
        <taxon>Fungi incertae sedis</taxon>
        <taxon>Mucoromycota</taxon>
        <taxon>Glomeromycotina</taxon>
        <taxon>Glomeromycetes</taxon>
        <taxon>Diversisporales</taxon>
        <taxon>Gigasporaceae</taxon>
        <taxon>Scutellospora</taxon>
    </lineage>
</organism>
<proteinExistence type="predicted"/>